<feature type="region of interest" description="Disordered" evidence="1">
    <location>
        <begin position="115"/>
        <end position="135"/>
    </location>
</feature>
<proteinExistence type="predicted"/>
<dbReference type="EMBL" id="WIGO01000072">
    <property type="protein sequence ID" value="KAF6832222.1"/>
    <property type="molecule type" value="Genomic_DNA"/>
</dbReference>
<keyword evidence="3" id="KW-1185">Reference proteome</keyword>
<organism evidence="2 3">
    <name type="scientific">Colletotrichum plurivorum</name>
    <dbReference type="NCBI Taxonomy" id="2175906"/>
    <lineage>
        <taxon>Eukaryota</taxon>
        <taxon>Fungi</taxon>
        <taxon>Dikarya</taxon>
        <taxon>Ascomycota</taxon>
        <taxon>Pezizomycotina</taxon>
        <taxon>Sordariomycetes</taxon>
        <taxon>Hypocreomycetidae</taxon>
        <taxon>Glomerellales</taxon>
        <taxon>Glomerellaceae</taxon>
        <taxon>Colletotrichum</taxon>
        <taxon>Colletotrichum orchidearum species complex</taxon>
    </lineage>
</organism>
<name>A0A8H6KIQ8_9PEZI</name>
<gene>
    <name evidence="2" type="ORF">CPLU01_06321</name>
</gene>
<sequence length="156" mass="16189">MLSNVPKFGIFEALAAIVFSPSVDMSERGEEAAAGCSPPVNGRMAVLAGGHNTPSGRRHPCMDDADRAKGRASRTSSLNWVGKEDLHVGVVAAADRLGGDGGWVGGPTYARRAAGPRAVATNSQAAGAGSMRPRWRRRGSAPFKLASFVTCDIALV</sequence>
<evidence type="ECO:0000313" key="3">
    <source>
        <dbReference type="Proteomes" id="UP000654918"/>
    </source>
</evidence>
<dbReference type="Proteomes" id="UP000654918">
    <property type="component" value="Unassembled WGS sequence"/>
</dbReference>
<evidence type="ECO:0000256" key="1">
    <source>
        <dbReference type="SAM" id="MobiDB-lite"/>
    </source>
</evidence>
<comment type="caution">
    <text evidence="2">The sequence shown here is derived from an EMBL/GenBank/DDBJ whole genome shotgun (WGS) entry which is preliminary data.</text>
</comment>
<evidence type="ECO:0000313" key="2">
    <source>
        <dbReference type="EMBL" id="KAF6832222.1"/>
    </source>
</evidence>
<reference evidence="2" key="1">
    <citation type="journal article" date="2020" name="Phytopathology">
        <title>Genome Sequence Resources of Colletotrichum truncatum, C. plurivorum, C. musicola, and C. sojae: Four Species Pathogenic to Soybean (Glycine max).</title>
        <authorList>
            <person name="Rogerio F."/>
            <person name="Boufleur T.R."/>
            <person name="Ciampi-Guillardi M."/>
            <person name="Sukno S.A."/>
            <person name="Thon M.R."/>
            <person name="Massola Junior N.S."/>
            <person name="Baroncelli R."/>
        </authorList>
    </citation>
    <scope>NUCLEOTIDE SEQUENCE</scope>
    <source>
        <strain evidence="2">LFN00145</strain>
    </source>
</reference>
<accession>A0A8H6KIQ8</accession>
<dbReference type="AlphaFoldDB" id="A0A8H6KIQ8"/>
<protein>
    <submittedName>
        <fullName evidence="2">Uncharacterized protein</fullName>
    </submittedName>
</protein>